<evidence type="ECO:0000313" key="2">
    <source>
        <dbReference type="EMBL" id="CAF4005587.1"/>
    </source>
</evidence>
<protein>
    <recommendedName>
        <fullName evidence="4">Tc1-like transposase DDE domain-containing protein</fullName>
    </recommendedName>
</protein>
<name>A0A816HFH2_9BILA</name>
<keyword evidence="3" id="KW-1185">Reference proteome</keyword>
<gene>
    <name evidence="1" type="ORF">GPM918_LOCUS46742</name>
    <name evidence="2" type="ORF">SRO942_LOCUS25737</name>
</gene>
<evidence type="ECO:0008006" key="4">
    <source>
        <dbReference type="Google" id="ProtNLM"/>
    </source>
</evidence>
<dbReference type="GO" id="GO:0003676">
    <property type="term" value="F:nucleic acid binding"/>
    <property type="evidence" value="ECO:0007669"/>
    <property type="project" value="InterPro"/>
</dbReference>
<organism evidence="1 3">
    <name type="scientific">Didymodactylos carnosus</name>
    <dbReference type="NCBI Taxonomy" id="1234261"/>
    <lineage>
        <taxon>Eukaryota</taxon>
        <taxon>Metazoa</taxon>
        <taxon>Spiralia</taxon>
        <taxon>Gnathifera</taxon>
        <taxon>Rotifera</taxon>
        <taxon>Eurotatoria</taxon>
        <taxon>Bdelloidea</taxon>
        <taxon>Philodinida</taxon>
        <taxon>Philodinidae</taxon>
        <taxon>Didymodactylos</taxon>
    </lineage>
</organism>
<proteinExistence type="predicted"/>
<dbReference type="EMBL" id="CAJNOQ010071021">
    <property type="protein sequence ID" value="CAF1686220.1"/>
    <property type="molecule type" value="Genomic_DNA"/>
</dbReference>
<evidence type="ECO:0000313" key="1">
    <source>
        <dbReference type="EMBL" id="CAF1686220.1"/>
    </source>
</evidence>
<accession>A0A816HFH2</accession>
<reference evidence="1" key="1">
    <citation type="submission" date="2021-02" db="EMBL/GenBank/DDBJ databases">
        <authorList>
            <person name="Nowell W R."/>
        </authorList>
    </citation>
    <scope>NUCLEOTIDE SEQUENCE</scope>
</reference>
<sequence>HCRRLAPLVSLDPLLLNCKTIERGGKIEFPGVERLPWPAASPHLNPLENLWNILKIRVSDKQPRNLKSLIKTIQEA</sequence>
<dbReference type="AlphaFoldDB" id="A0A816HFH2"/>
<dbReference type="Proteomes" id="UP000663829">
    <property type="component" value="Unassembled WGS sequence"/>
</dbReference>
<evidence type="ECO:0000313" key="3">
    <source>
        <dbReference type="Proteomes" id="UP000663829"/>
    </source>
</evidence>
<dbReference type="EMBL" id="CAJOBC010010882">
    <property type="protein sequence ID" value="CAF4005587.1"/>
    <property type="molecule type" value="Genomic_DNA"/>
</dbReference>
<feature type="non-terminal residue" evidence="1">
    <location>
        <position position="1"/>
    </location>
</feature>
<dbReference type="Proteomes" id="UP000681722">
    <property type="component" value="Unassembled WGS sequence"/>
</dbReference>
<comment type="caution">
    <text evidence="1">The sequence shown here is derived from an EMBL/GenBank/DDBJ whole genome shotgun (WGS) entry which is preliminary data.</text>
</comment>
<dbReference type="Gene3D" id="3.30.420.10">
    <property type="entry name" value="Ribonuclease H-like superfamily/Ribonuclease H"/>
    <property type="match status" value="1"/>
</dbReference>
<dbReference type="OrthoDB" id="10067270at2759"/>
<dbReference type="InterPro" id="IPR036397">
    <property type="entry name" value="RNaseH_sf"/>
</dbReference>